<evidence type="ECO:0000313" key="2">
    <source>
        <dbReference type="EMBL" id="JAD67477.1"/>
    </source>
</evidence>
<accession>A0A0A9C7I6</accession>
<protein>
    <submittedName>
        <fullName evidence="2">Uncharacterized protein</fullName>
    </submittedName>
</protein>
<feature type="region of interest" description="Disordered" evidence="1">
    <location>
        <begin position="1"/>
        <end position="26"/>
    </location>
</feature>
<sequence>MKKEQNFHKPALMPFQILRQSDRPAN</sequence>
<organism evidence="2">
    <name type="scientific">Arundo donax</name>
    <name type="common">Giant reed</name>
    <name type="synonym">Donax arundinaceus</name>
    <dbReference type="NCBI Taxonomy" id="35708"/>
    <lineage>
        <taxon>Eukaryota</taxon>
        <taxon>Viridiplantae</taxon>
        <taxon>Streptophyta</taxon>
        <taxon>Embryophyta</taxon>
        <taxon>Tracheophyta</taxon>
        <taxon>Spermatophyta</taxon>
        <taxon>Magnoliopsida</taxon>
        <taxon>Liliopsida</taxon>
        <taxon>Poales</taxon>
        <taxon>Poaceae</taxon>
        <taxon>PACMAD clade</taxon>
        <taxon>Arundinoideae</taxon>
        <taxon>Arundineae</taxon>
        <taxon>Arundo</taxon>
    </lineage>
</organism>
<dbReference type="AlphaFoldDB" id="A0A0A9C7I6"/>
<name>A0A0A9C7I6_ARUDO</name>
<reference evidence="2" key="2">
    <citation type="journal article" date="2015" name="Data Brief">
        <title>Shoot transcriptome of the giant reed, Arundo donax.</title>
        <authorList>
            <person name="Barrero R.A."/>
            <person name="Guerrero F.D."/>
            <person name="Moolhuijzen P."/>
            <person name="Goolsby J.A."/>
            <person name="Tidwell J."/>
            <person name="Bellgard S.E."/>
            <person name="Bellgard M.I."/>
        </authorList>
    </citation>
    <scope>NUCLEOTIDE SEQUENCE</scope>
    <source>
        <tissue evidence="2">Shoot tissue taken approximately 20 cm above the soil surface</tissue>
    </source>
</reference>
<evidence type="ECO:0000256" key="1">
    <source>
        <dbReference type="SAM" id="MobiDB-lite"/>
    </source>
</evidence>
<reference evidence="2" key="1">
    <citation type="submission" date="2014-09" db="EMBL/GenBank/DDBJ databases">
        <authorList>
            <person name="Magalhaes I.L.F."/>
            <person name="Oliveira U."/>
            <person name="Santos F.R."/>
            <person name="Vidigal T.H.D.A."/>
            <person name="Brescovit A.D."/>
            <person name="Santos A.J."/>
        </authorList>
    </citation>
    <scope>NUCLEOTIDE SEQUENCE</scope>
    <source>
        <tissue evidence="2">Shoot tissue taken approximately 20 cm above the soil surface</tissue>
    </source>
</reference>
<proteinExistence type="predicted"/>
<dbReference type="EMBL" id="GBRH01230418">
    <property type="protein sequence ID" value="JAD67477.1"/>
    <property type="molecule type" value="Transcribed_RNA"/>
</dbReference>